<dbReference type="Gene3D" id="3.90.950.10">
    <property type="match status" value="1"/>
</dbReference>
<sequence>MLHLASQSPRRRELLGRLGVEFGVLDIDVPERRGPDEAPADYVRRVAREKAGAGLLQVVAVPGAVVLGADTEVVLGDDVFGKPRDGRDAAAMLRRLSGRTHEVISAVSLVSADREAQAVSVSQVTFAELTDAQIAAYVASGEPMGKAGGYAIQGGAEAFIAHLSGSHSGVMGLPMYETARLLAGFGIGDRTVAAMEPQG</sequence>
<dbReference type="PIRSF" id="PIRSF006305">
    <property type="entry name" value="Maf"/>
    <property type="match status" value="1"/>
</dbReference>
<organism evidence="5 6">
    <name type="scientific">Luteimonas notoginsengisoli</name>
    <dbReference type="NCBI Taxonomy" id="1578200"/>
    <lineage>
        <taxon>Bacteria</taxon>
        <taxon>Pseudomonadati</taxon>
        <taxon>Pseudomonadota</taxon>
        <taxon>Gammaproteobacteria</taxon>
        <taxon>Lysobacterales</taxon>
        <taxon>Lysobacteraceae</taxon>
        <taxon>Luteimonas</taxon>
    </lineage>
</organism>
<comment type="catalytic activity">
    <reaction evidence="4">
        <text>UTP + H2O = UMP + diphosphate + H(+)</text>
        <dbReference type="Rhea" id="RHEA:29395"/>
        <dbReference type="ChEBI" id="CHEBI:15377"/>
        <dbReference type="ChEBI" id="CHEBI:15378"/>
        <dbReference type="ChEBI" id="CHEBI:33019"/>
        <dbReference type="ChEBI" id="CHEBI:46398"/>
        <dbReference type="ChEBI" id="CHEBI:57865"/>
        <dbReference type="EC" id="3.6.1.9"/>
    </reaction>
</comment>
<dbReference type="RefSeq" id="WP_386706178.1">
    <property type="nucleotide sequence ID" value="NZ_JBHRYF010000001.1"/>
</dbReference>
<dbReference type="GO" id="GO:0016787">
    <property type="term" value="F:hydrolase activity"/>
    <property type="evidence" value="ECO:0007669"/>
    <property type="project" value="UniProtKB-KW"/>
</dbReference>
<dbReference type="HAMAP" id="MF_00528">
    <property type="entry name" value="Maf"/>
    <property type="match status" value="1"/>
</dbReference>
<evidence type="ECO:0000256" key="1">
    <source>
        <dbReference type="ARBA" id="ARBA00001968"/>
    </source>
</evidence>
<keyword evidence="4" id="KW-0963">Cytoplasm</keyword>
<dbReference type="SUPFAM" id="SSF52972">
    <property type="entry name" value="ITPase-like"/>
    <property type="match status" value="1"/>
</dbReference>
<dbReference type="PANTHER" id="PTHR43213">
    <property type="entry name" value="BIFUNCTIONAL DTTP/UTP PYROPHOSPHATASE/METHYLTRANSFERASE PROTEIN-RELATED"/>
    <property type="match status" value="1"/>
</dbReference>
<comment type="cofactor">
    <cofactor evidence="1 4">
        <name>a divalent metal cation</name>
        <dbReference type="ChEBI" id="CHEBI:60240"/>
    </cofactor>
</comment>
<reference evidence="6" key="1">
    <citation type="journal article" date="2019" name="Int. J. Syst. Evol. Microbiol.">
        <title>The Global Catalogue of Microorganisms (GCM) 10K type strain sequencing project: providing services to taxonomists for standard genome sequencing and annotation.</title>
        <authorList>
            <consortium name="The Broad Institute Genomics Platform"/>
            <consortium name="The Broad Institute Genome Sequencing Center for Infectious Disease"/>
            <person name="Wu L."/>
            <person name="Ma J."/>
        </authorList>
    </citation>
    <scope>NUCLEOTIDE SEQUENCE [LARGE SCALE GENOMIC DNA]</scope>
    <source>
        <strain evidence="6">KCTC 42211</strain>
    </source>
</reference>
<dbReference type="EC" id="3.6.1.9" evidence="4"/>
<dbReference type="InterPro" id="IPR003697">
    <property type="entry name" value="Maf-like"/>
</dbReference>
<dbReference type="Proteomes" id="UP001595724">
    <property type="component" value="Unassembled WGS sequence"/>
</dbReference>
<feature type="site" description="Important for substrate specificity" evidence="4">
    <location>
        <position position="10"/>
    </location>
</feature>
<evidence type="ECO:0000256" key="3">
    <source>
        <dbReference type="ARBA" id="ARBA00023080"/>
    </source>
</evidence>
<keyword evidence="2 4" id="KW-0378">Hydrolase</keyword>
<comment type="subcellular location">
    <subcellularLocation>
        <location evidence="4">Cytoplasm</location>
    </subcellularLocation>
</comment>
<proteinExistence type="inferred from homology"/>
<dbReference type="NCBIfam" id="TIGR00172">
    <property type="entry name" value="maf"/>
    <property type="match status" value="1"/>
</dbReference>
<comment type="caution">
    <text evidence="4">Lacks conserved residue(s) required for the propagation of feature annotation.</text>
</comment>
<keyword evidence="3 4" id="KW-0546">Nucleotide metabolism</keyword>
<keyword evidence="6" id="KW-1185">Reference proteome</keyword>
<dbReference type="CDD" id="cd00555">
    <property type="entry name" value="Maf"/>
    <property type="match status" value="1"/>
</dbReference>
<comment type="function">
    <text evidence="4">Nucleoside triphosphate pyrophosphatase that hydrolyzes dTTP and UTP. May have a dual role in cell division arrest and in preventing the incorporation of modified nucleotides into cellular nucleic acids.</text>
</comment>
<evidence type="ECO:0000313" key="6">
    <source>
        <dbReference type="Proteomes" id="UP001595724"/>
    </source>
</evidence>
<gene>
    <name evidence="5" type="ORF">ACFOM9_03385</name>
</gene>
<evidence type="ECO:0000313" key="5">
    <source>
        <dbReference type="EMBL" id="MFC3659122.1"/>
    </source>
</evidence>
<comment type="caution">
    <text evidence="5">The sequence shown here is derived from an EMBL/GenBank/DDBJ whole genome shotgun (WGS) entry which is preliminary data.</text>
</comment>
<dbReference type="EMBL" id="JBHRYF010000001">
    <property type="protein sequence ID" value="MFC3659122.1"/>
    <property type="molecule type" value="Genomic_DNA"/>
</dbReference>
<accession>A0ABV7US37</accession>
<comment type="similarity">
    <text evidence="4">Belongs to the Maf family. YhdE subfamily.</text>
</comment>
<feature type="site" description="Important for substrate specificity" evidence="4">
    <location>
        <position position="71"/>
    </location>
</feature>
<evidence type="ECO:0000256" key="4">
    <source>
        <dbReference type="HAMAP-Rule" id="MF_00528"/>
    </source>
</evidence>
<dbReference type="Pfam" id="PF02545">
    <property type="entry name" value="Maf"/>
    <property type="match status" value="1"/>
</dbReference>
<dbReference type="PANTHER" id="PTHR43213:SF5">
    <property type="entry name" value="BIFUNCTIONAL DTTP_UTP PYROPHOSPHATASE_METHYLTRANSFERASE PROTEIN-RELATED"/>
    <property type="match status" value="1"/>
</dbReference>
<feature type="active site" description="Proton acceptor" evidence="4">
    <location>
        <position position="70"/>
    </location>
</feature>
<dbReference type="InterPro" id="IPR029001">
    <property type="entry name" value="ITPase-like_fam"/>
</dbReference>
<feature type="site" description="Important for substrate specificity" evidence="4">
    <location>
        <position position="153"/>
    </location>
</feature>
<protein>
    <recommendedName>
        <fullName evidence="4">dTTP/UTP pyrophosphatase</fullName>
        <shortName evidence="4">dTTPase/UTPase</shortName>
        <ecNumber evidence="4">3.6.1.9</ecNumber>
    </recommendedName>
    <alternativeName>
        <fullName evidence="4">Nucleoside triphosphate pyrophosphatase</fullName>
    </alternativeName>
    <alternativeName>
        <fullName evidence="4">Nucleotide pyrophosphatase</fullName>
        <shortName evidence="4">Nucleotide PPase</shortName>
    </alternativeName>
</protein>
<name>A0ABV7US37_9GAMM</name>
<evidence type="ECO:0000256" key="2">
    <source>
        <dbReference type="ARBA" id="ARBA00022801"/>
    </source>
</evidence>
<comment type="catalytic activity">
    <reaction evidence="4">
        <text>dTTP + H2O = dTMP + diphosphate + H(+)</text>
        <dbReference type="Rhea" id="RHEA:28534"/>
        <dbReference type="ChEBI" id="CHEBI:15377"/>
        <dbReference type="ChEBI" id="CHEBI:15378"/>
        <dbReference type="ChEBI" id="CHEBI:33019"/>
        <dbReference type="ChEBI" id="CHEBI:37568"/>
        <dbReference type="ChEBI" id="CHEBI:63528"/>
        <dbReference type="EC" id="3.6.1.9"/>
    </reaction>
</comment>